<feature type="domain" description="Heterokaryon incompatibility" evidence="1">
    <location>
        <begin position="49"/>
        <end position="217"/>
    </location>
</feature>
<evidence type="ECO:0000259" key="1">
    <source>
        <dbReference type="Pfam" id="PF06985"/>
    </source>
</evidence>
<comment type="caution">
    <text evidence="2">The sequence shown here is derived from an EMBL/GenBank/DDBJ whole genome shotgun (WGS) entry which is preliminary data.</text>
</comment>
<dbReference type="AlphaFoldDB" id="A0AAN6Y177"/>
<accession>A0AAN6Y177</accession>
<protein>
    <submittedName>
        <fullName evidence="2">Heterokaryon incompatibility protein-domain-containing protein</fullName>
    </submittedName>
</protein>
<dbReference type="InterPro" id="IPR052895">
    <property type="entry name" value="HetReg/Transcr_Mod"/>
</dbReference>
<dbReference type="EMBL" id="MU858177">
    <property type="protein sequence ID" value="KAK4210343.1"/>
    <property type="molecule type" value="Genomic_DNA"/>
</dbReference>
<dbReference type="PANTHER" id="PTHR24148">
    <property type="entry name" value="ANKYRIN REPEAT DOMAIN-CONTAINING PROTEIN 39 HOMOLOG-RELATED"/>
    <property type="match status" value="1"/>
</dbReference>
<sequence>MLLYHYLTLPRFTPESHFFRLIDLLPSSDKDEPLQVNIREVRLEDEPVYECLSYVWGTPSPTSFHHTVSVVSAPESSDEPESTKGKIRISENLHAALQTIRLPSQTRTLWADAICINQPDTDERNSQVALMGVIYYSATRVNIYLGPDPSNSAKLAFQTMSPISHMHWGHHIPGIRWGAFDSDGQPSMNLPDQDERWRAISEFYSLEWFTRAWVQQEIGLSKDAYFYWGDYHMTENPPESRDIFGFDIWLEHSPRGGSLRERYISHVEGVRGSRNVWLQYGQVTRPGWLPDEEAVRRHLEHNHFLVVLLDAKACTARDARDCIYAFLGHPSARVARRKTQGGAERAEMFGGVGYREMMLSTIDGITPDESGNGAACELIVQADYNKSVQEVYTELAKRLLDHHRNLRMLSAVCHTEESIELQDGYASWVPRWDMIKGEQAIGCSGWGWPTEISSPFPSGDFEYTNTVDDENRLQVLGVVIATVTEVLDWTEDRLKETKAKLLKRERSISLHTGLVNRRRVFRTRDGQEGLAQDTVREGDSVALLVGAYTPCVLRRGPESLKQEFVFGGNSVLFGIHDQRYNELVKEAAQIGMVRDMRLV</sequence>
<reference evidence="2" key="1">
    <citation type="journal article" date="2023" name="Mol. Phylogenet. Evol.">
        <title>Genome-scale phylogeny and comparative genomics of the fungal order Sordariales.</title>
        <authorList>
            <person name="Hensen N."/>
            <person name="Bonometti L."/>
            <person name="Westerberg I."/>
            <person name="Brannstrom I.O."/>
            <person name="Guillou S."/>
            <person name="Cros-Aarteil S."/>
            <person name="Calhoun S."/>
            <person name="Haridas S."/>
            <person name="Kuo A."/>
            <person name="Mondo S."/>
            <person name="Pangilinan J."/>
            <person name="Riley R."/>
            <person name="LaButti K."/>
            <person name="Andreopoulos B."/>
            <person name="Lipzen A."/>
            <person name="Chen C."/>
            <person name="Yan M."/>
            <person name="Daum C."/>
            <person name="Ng V."/>
            <person name="Clum A."/>
            <person name="Steindorff A."/>
            <person name="Ohm R.A."/>
            <person name="Martin F."/>
            <person name="Silar P."/>
            <person name="Natvig D.O."/>
            <person name="Lalanne C."/>
            <person name="Gautier V."/>
            <person name="Ament-Velasquez S.L."/>
            <person name="Kruys A."/>
            <person name="Hutchinson M.I."/>
            <person name="Powell A.J."/>
            <person name="Barry K."/>
            <person name="Miller A.N."/>
            <person name="Grigoriev I.V."/>
            <person name="Debuchy R."/>
            <person name="Gladieux P."/>
            <person name="Hiltunen Thoren M."/>
            <person name="Johannesson H."/>
        </authorList>
    </citation>
    <scope>NUCLEOTIDE SEQUENCE</scope>
    <source>
        <strain evidence="2">PSN293</strain>
    </source>
</reference>
<reference evidence="2" key="2">
    <citation type="submission" date="2023-05" db="EMBL/GenBank/DDBJ databases">
        <authorList>
            <consortium name="Lawrence Berkeley National Laboratory"/>
            <person name="Steindorff A."/>
            <person name="Hensen N."/>
            <person name="Bonometti L."/>
            <person name="Westerberg I."/>
            <person name="Brannstrom I.O."/>
            <person name="Guillou S."/>
            <person name="Cros-Aarteil S."/>
            <person name="Calhoun S."/>
            <person name="Haridas S."/>
            <person name="Kuo A."/>
            <person name="Mondo S."/>
            <person name="Pangilinan J."/>
            <person name="Riley R."/>
            <person name="Labutti K."/>
            <person name="Andreopoulos B."/>
            <person name="Lipzen A."/>
            <person name="Chen C."/>
            <person name="Yanf M."/>
            <person name="Daum C."/>
            <person name="Ng V."/>
            <person name="Clum A."/>
            <person name="Ohm R."/>
            <person name="Martin F."/>
            <person name="Silar P."/>
            <person name="Natvig D."/>
            <person name="Lalanne C."/>
            <person name="Gautier V."/>
            <person name="Ament-Velasquez S.L."/>
            <person name="Kruys A."/>
            <person name="Hutchinson M.I."/>
            <person name="Powell A.J."/>
            <person name="Barry K."/>
            <person name="Miller A.N."/>
            <person name="Grigoriev I.V."/>
            <person name="Debuchy R."/>
            <person name="Gladieux P."/>
            <person name="Thoren M.H."/>
            <person name="Johannesson H."/>
        </authorList>
    </citation>
    <scope>NUCLEOTIDE SEQUENCE</scope>
    <source>
        <strain evidence="2">PSN293</strain>
    </source>
</reference>
<evidence type="ECO:0000313" key="2">
    <source>
        <dbReference type="EMBL" id="KAK4210343.1"/>
    </source>
</evidence>
<dbReference type="Proteomes" id="UP001301769">
    <property type="component" value="Unassembled WGS sequence"/>
</dbReference>
<gene>
    <name evidence="2" type="ORF">QBC37DRAFT_428914</name>
</gene>
<proteinExistence type="predicted"/>
<dbReference type="InterPro" id="IPR010730">
    <property type="entry name" value="HET"/>
</dbReference>
<evidence type="ECO:0000313" key="3">
    <source>
        <dbReference type="Proteomes" id="UP001301769"/>
    </source>
</evidence>
<name>A0AAN6Y177_9PEZI</name>
<dbReference type="Pfam" id="PF06985">
    <property type="entry name" value="HET"/>
    <property type="match status" value="1"/>
</dbReference>
<dbReference type="PANTHER" id="PTHR24148:SF64">
    <property type="entry name" value="HETEROKARYON INCOMPATIBILITY DOMAIN-CONTAINING PROTEIN"/>
    <property type="match status" value="1"/>
</dbReference>
<keyword evidence="3" id="KW-1185">Reference proteome</keyword>
<organism evidence="2 3">
    <name type="scientific">Rhypophila decipiens</name>
    <dbReference type="NCBI Taxonomy" id="261697"/>
    <lineage>
        <taxon>Eukaryota</taxon>
        <taxon>Fungi</taxon>
        <taxon>Dikarya</taxon>
        <taxon>Ascomycota</taxon>
        <taxon>Pezizomycotina</taxon>
        <taxon>Sordariomycetes</taxon>
        <taxon>Sordariomycetidae</taxon>
        <taxon>Sordariales</taxon>
        <taxon>Naviculisporaceae</taxon>
        <taxon>Rhypophila</taxon>
    </lineage>
</organism>